<comment type="caution">
    <text evidence="1">The sequence shown here is derived from an EMBL/GenBank/DDBJ whole genome shotgun (WGS) entry which is preliminary data.</text>
</comment>
<reference evidence="1 2" key="1">
    <citation type="journal article" date="2024" name="bioRxiv">
        <title>A reference genome for Trichogramma kaykai: A tiny desert-dwelling parasitoid wasp with competing sex-ratio distorters.</title>
        <authorList>
            <person name="Culotta J."/>
            <person name="Lindsey A.R."/>
        </authorList>
    </citation>
    <scope>NUCLEOTIDE SEQUENCE [LARGE SCALE GENOMIC DNA]</scope>
    <source>
        <strain evidence="1 2">KSX58</strain>
    </source>
</reference>
<dbReference type="Proteomes" id="UP001627154">
    <property type="component" value="Unassembled WGS sequence"/>
</dbReference>
<dbReference type="EMBL" id="JBJJXI010000121">
    <property type="protein sequence ID" value="KAL3390081.1"/>
    <property type="molecule type" value="Genomic_DNA"/>
</dbReference>
<organism evidence="1 2">
    <name type="scientific">Trichogramma kaykai</name>
    <dbReference type="NCBI Taxonomy" id="54128"/>
    <lineage>
        <taxon>Eukaryota</taxon>
        <taxon>Metazoa</taxon>
        <taxon>Ecdysozoa</taxon>
        <taxon>Arthropoda</taxon>
        <taxon>Hexapoda</taxon>
        <taxon>Insecta</taxon>
        <taxon>Pterygota</taxon>
        <taxon>Neoptera</taxon>
        <taxon>Endopterygota</taxon>
        <taxon>Hymenoptera</taxon>
        <taxon>Apocrita</taxon>
        <taxon>Proctotrupomorpha</taxon>
        <taxon>Chalcidoidea</taxon>
        <taxon>Trichogrammatidae</taxon>
        <taxon>Trichogramma</taxon>
    </lineage>
</organism>
<evidence type="ECO:0000313" key="1">
    <source>
        <dbReference type="EMBL" id="KAL3390081.1"/>
    </source>
</evidence>
<accession>A0ABD2WAZ9</accession>
<name>A0ABD2WAZ9_9HYME</name>
<sequence length="206" mass="23531">MHNHDRPRNYSLLDAENHMCGYLEPRAGSAEQMIRNDTLRNMWRKRERETVQAAREKAETAKFDIQGAAKVWRHLKISHNKRRKKIKNLITDVFFDEESNAKRRETLDARKTHIHTLVRPKHRVSIRALALPHKLVNVCNKTSLPQDRSRFHHCCANRVGPGIELPRIISCTASHRLLLCVKYTCISAGSFLGASRAPATTAAAAL</sequence>
<evidence type="ECO:0000313" key="2">
    <source>
        <dbReference type="Proteomes" id="UP001627154"/>
    </source>
</evidence>
<proteinExistence type="predicted"/>
<protein>
    <submittedName>
        <fullName evidence="1">Uncharacterized protein</fullName>
    </submittedName>
</protein>
<dbReference type="AlphaFoldDB" id="A0ABD2WAZ9"/>
<gene>
    <name evidence="1" type="ORF">TKK_014903</name>
</gene>
<keyword evidence="2" id="KW-1185">Reference proteome</keyword>